<evidence type="ECO:0000256" key="8">
    <source>
        <dbReference type="ARBA" id="ARBA00023098"/>
    </source>
</evidence>
<dbReference type="GO" id="GO:0008808">
    <property type="term" value="F:cardiolipin synthase activity"/>
    <property type="evidence" value="ECO:0007669"/>
    <property type="project" value="UniProtKB-UniRule"/>
</dbReference>
<comment type="similarity">
    <text evidence="12">Belongs to the phospholipase D family. Cardiolipin synthase subfamily.</text>
</comment>
<keyword evidence="7 12" id="KW-1133">Transmembrane helix</keyword>
<evidence type="ECO:0000256" key="7">
    <source>
        <dbReference type="ARBA" id="ARBA00022989"/>
    </source>
</evidence>
<dbReference type="InterPro" id="IPR030874">
    <property type="entry name" value="Cardiolipin_synth_Firmi"/>
</dbReference>
<dbReference type="PANTHER" id="PTHR21248">
    <property type="entry name" value="CARDIOLIPIN SYNTHASE"/>
    <property type="match status" value="1"/>
</dbReference>
<evidence type="ECO:0000256" key="10">
    <source>
        <dbReference type="ARBA" id="ARBA00023209"/>
    </source>
</evidence>
<evidence type="ECO:0000256" key="2">
    <source>
        <dbReference type="ARBA" id="ARBA00022475"/>
    </source>
</evidence>
<evidence type="ECO:0000256" key="12">
    <source>
        <dbReference type="HAMAP-Rule" id="MF_01916"/>
    </source>
</evidence>
<dbReference type="AlphaFoldDB" id="A0A4R6TXK9"/>
<feature type="transmembrane region" description="Helical" evidence="12">
    <location>
        <begin position="59"/>
        <end position="78"/>
    </location>
</feature>
<evidence type="ECO:0000256" key="1">
    <source>
        <dbReference type="ARBA" id="ARBA00004651"/>
    </source>
</evidence>
<keyword evidence="8 12" id="KW-0443">Lipid metabolism</keyword>
<evidence type="ECO:0000256" key="9">
    <source>
        <dbReference type="ARBA" id="ARBA00023136"/>
    </source>
</evidence>
<proteinExistence type="inferred from homology"/>
<keyword evidence="10 12" id="KW-0594">Phospholipid biosynthesis</keyword>
<comment type="subcellular location">
    <subcellularLocation>
        <location evidence="1 12">Cell membrane</location>
        <topology evidence="1 12">Multi-pass membrane protein</topology>
    </subcellularLocation>
</comment>
<dbReference type="InterPro" id="IPR025202">
    <property type="entry name" value="PLD-like_dom"/>
</dbReference>
<dbReference type="SUPFAM" id="SSF56024">
    <property type="entry name" value="Phospholipase D/nuclease"/>
    <property type="match status" value="2"/>
</dbReference>
<evidence type="ECO:0000256" key="3">
    <source>
        <dbReference type="ARBA" id="ARBA00022516"/>
    </source>
</evidence>
<keyword evidence="3 12" id="KW-0444">Lipid biosynthesis</keyword>
<feature type="domain" description="PLD phosphodiesterase" evidence="14">
    <location>
        <begin position="236"/>
        <end position="263"/>
    </location>
</feature>
<comment type="catalytic activity">
    <reaction evidence="12">
        <text>2 a 1,2-diacyl-sn-glycero-3-phospho-(1'-sn-glycerol) = a cardiolipin + glycerol</text>
        <dbReference type="Rhea" id="RHEA:31451"/>
        <dbReference type="ChEBI" id="CHEBI:17754"/>
        <dbReference type="ChEBI" id="CHEBI:62237"/>
        <dbReference type="ChEBI" id="CHEBI:64716"/>
    </reaction>
</comment>
<feature type="active site" evidence="12">
    <location>
        <position position="243"/>
    </location>
</feature>
<evidence type="ECO:0000256" key="11">
    <source>
        <dbReference type="ARBA" id="ARBA00023264"/>
    </source>
</evidence>
<evidence type="ECO:0000313" key="16">
    <source>
        <dbReference type="Proteomes" id="UP000295632"/>
    </source>
</evidence>
<dbReference type="InterPro" id="IPR027379">
    <property type="entry name" value="CLS_N"/>
</dbReference>
<keyword evidence="16" id="KW-1185">Reference proteome</keyword>
<dbReference type="EC" id="2.7.8.-" evidence="12 13"/>
<reference evidence="15 16" key="1">
    <citation type="submission" date="2019-03" db="EMBL/GenBank/DDBJ databases">
        <title>Genomic Encyclopedia of Type Strains, Phase IV (KMG-IV): sequencing the most valuable type-strain genomes for metagenomic binning, comparative biology and taxonomic classification.</title>
        <authorList>
            <person name="Goeker M."/>
        </authorList>
    </citation>
    <scope>NUCLEOTIDE SEQUENCE [LARGE SCALE GENOMIC DNA]</scope>
    <source>
        <strain evidence="15 16">DSM 28697</strain>
    </source>
</reference>
<dbReference type="CDD" id="cd09112">
    <property type="entry name" value="PLDc_CLS_2"/>
    <property type="match status" value="1"/>
</dbReference>
<dbReference type="SMART" id="SM00155">
    <property type="entry name" value="PLDc"/>
    <property type="match status" value="2"/>
</dbReference>
<protein>
    <recommendedName>
        <fullName evidence="12 13">Cardiolipin synthase</fullName>
        <shortName evidence="12">CL synthase</shortName>
        <ecNumber evidence="12 13">2.7.8.-</ecNumber>
    </recommendedName>
</protein>
<evidence type="ECO:0000259" key="14">
    <source>
        <dbReference type="PROSITE" id="PS50035"/>
    </source>
</evidence>
<organism evidence="15 16">
    <name type="scientific">Aureibacillus halotolerans</name>
    <dbReference type="NCBI Taxonomy" id="1508390"/>
    <lineage>
        <taxon>Bacteria</taxon>
        <taxon>Bacillati</taxon>
        <taxon>Bacillota</taxon>
        <taxon>Bacilli</taxon>
        <taxon>Bacillales</taxon>
        <taxon>Bacillaceae</taxon>
        <taxon>Aureibacillus</taxon>
    </lineage>
</organism>
<dbReference type="Proteomes" id="UP000295632">
    <property type="component" value="Unassembled WGS sequence"/>
</dbReference>
<keyword evidence="6" id="KW-0677">Repeat</keyword>
<dbReference type="HAMAP" id="MF_01916">
    <property type="entry name" value="Cardiolipin_synth_Cls"/>
    <property type="match status" value="1"/>
</dbReference>
<dbReference type="GO" id="GO:0005886">
    <property type="term" value="C:plasma membrane"/>
    <property type="evidence" value="ECO:0007669"/>
    <property type="project" value="UniProtKB-SubCell"/>
</dbReference>
<gene>
    <name evidence="15" type="ORF">EV213_11637</name>
</gene>
<keyword evidence="11 12" id="KW-1208">Phospholipid metabolism</keyword>
<dbReference type="EMBL" id="SNYJ01000016">
    <property type="protein sequence ID" value="TDQ36739.1"/>
    <property type="molecule type" value="Genomic_DNA"/>
</dbReference>
<feature type="transmembrane region" description="Helical" evidence="12">
    <location>
        <begin position="34"/>
        <end position="52"/>
    </location>
</feature>
<dbReference type="FunFam" id="3.30.870.10:FF:000014">
    <property type="entry name" value="Cardiolipin synthase"/>
    <property type="match status" value="1"/>
</dbReference>
<keyword evidence="4 12" id="KW-0808">Transferase</keyword>
<name>A0A4R6TXK9_9BACI</name>
<dbReference type="Pfam" id="PF13396">
    <property type="entry name" value="PLDc_N"/>
    <property type="match status" value="1"/>
</dbReference>
<keyword evidence="9 12" id="KW-0472">Membrane</keyword>
<dbReference type="NCBIfam" id="TIGR04265">
    <property type="entry name" value="bac_cardiolipin"/>
    <property type="match status" value="1"/>
</dbReference>
<feature type="active site" evidence="12">
    <location>
        <position position="420"/>
    </location>
</feature>
<dbReference type="CDD" id="cd09110">
    <property type="entry name" value="PLDc_CLS_1"/>
    <property type="match status" value="1"/>
</dbReference>
<accession>A0A4R6TXK9</accession>
<evidence type="ECO:0000256" key="5">
    <source>
        <dbReference type="ARBA" id="ARBA00022692"/>
    </source>
</evidence>
<dbReference type="Pfam" id="PF13091">
    <property type="entry name" value="PLDc_2"/>
    <property type="match status" value="2"/>
</dbReference>
<dbReference type="OrthoDB" id="9762009at2"/>
<feature type="domain" description="PLD phosphodiesterase" evidence="14">
    <location>
        <begin position="415"/>
        <end position="442"/>
    </location>
</feature>
<dbReference type="PANTHER" id="PTHR21248:SF20">
    <property type="entry name" value="CARDIOLIPIN SYNTHASE YWIE-RELATED"/>
    <property type="match status" value="1"/>
</dbReference>
<feature type="active site" evidence="12">
    <location>
        <position position="241"/>
    </location>
</feature>
<feature type="active site" evidence="12">
    <location>
        <position position="427"/>
    </location>
</feature>
<keyword evidence="5 12" id="KW-0812">Transmembrane</keyword>
<comment type="function">
    <text evidence="12">Catalyzes the reversible phosphatidyl group transfer from one phosphatidylglycerol molecule to another to form cardiolipin (CL) (diphosphatidylglycerol) and glycerol.</text>
</comment>
<keyword evidence="2 12" id="KW-1003">Cell membrane</keyword>
<dbReference type="GO" id="GO:0032049">
    <property type="term" value="P:cardiolipin biosynthetic process"/>
    <property type="evidence" value="ECO:0007669"/>
    <property type="project" value="UniProtKB-UniRule"/>
</dbReference>
<evidence type="ECO:0000256" key="13">
    <source>
        <dbReference type="NCBIfam" id="TIGR04265"/>
    </source>
</evidence>
<dbReference type="InterPro" id="IPR022924">
    <property type="entry name" value="Cardiolipin_synthase"/>
</dbReference>
<feature type="active site" evidence="12">
    <location>
        <position position="422"/>
    </location>
</feature>
<dbReference type="PROSITE" id="PS50035">
    <property type="entry name" value="PLD"/>
    <property type="match status" value="2"/>
</dbReference>
<dbReference type="RefSeq" id="WP_133581531.1">
    <property type="nucleotide sequence ID" value="NZ_SNYJ01000016.1"/>
</dbReference>
<dbReference type="InterPro" id="IPR001736">
    <property type="entry name" value="PLipase_D/transphosphatidylase"/>
</dbReference>
<sequence length="502" mass="57281">MKQSRQTILLIALIATFFLGISSFVSPVGRIVCWSLYMVIVLSICLAIMLEARNPYKTLLWFYAILFFPIIGYSLYLVTGQLEVKGHLFREKRQDDRWYFERLEKNKPRDTWRMLTEMEQALSDFIHHTTKSEISFFSSATVLTNGQEKFPKLLSSLKKAERFIHLEYYIFRSDHIGTDIIDVLCEKAKAGLEVRVIYDGIGSLWLKRKAIKRMKDAGVDIYPFLPLREALNTQKLNFRNHRKIVIVDGHVGFVGGLNIGDEYLGRSKKFGFWRDTHLMITGEALQRLHTIFLMDWHYVSGGEKLAIETYSSTKAPSTQVDGAMHVVSSGPDSEQGTMADIYFSMVTSAKQSVWIATPYFIPNKAMRTALGTAAAKGLDVRLIVPEENDGFFTRYGTQSYFDELLSKGVSIYTYKKGFLHGKVILIDGLIASIGTANVDLRSFNLNFEVNVFLFRSSAVHKLVQDYQKDLEDCHQLSIAERQKRGLGIKLKEAFSRLFSPVL</sequence>
<evidence type="ECO:0000256" key="6">
    <source>
        <dbReference type="ARBA" id="ARBA00022737"/>
    </source>
</evidence>
<evidence type="ECO:0000313" key="15">
    <source>
        <dbReference type="EMBL" id="TDQ36739.1"/>
    </source>
</evidence>
<dbReference type="Gene3D" id="3.30.870.10">
    <property type="entry name" value="Endonuclease Chain A"/>
    <property type="match status" value="2"/>
</dbReference>
<comment type="caution">
    <text evidence="15">The sequence shown here is derived from an EMBL/GenBank/DDBJ whole genome shotgun (WGS) entry which is preliminary data.</text>
</comment>
<feature type="active site" evidence="12">
    <location>
        <position position="248"/>
    </location>
</feature>
<evidence type="ECO:0000256" key="4">
    <source>
        <dbReference type="ARBA" id="ARBA00022679"/>
    </source>
</evidence>